<dbReference type="PIRSF" id="PIRSF000513">
    <property type="entry name" value="Thz_kinase"/>
    <property type="match status" value="1"/>
</dbReference>
<comment type="caution">
    <text evidence="12">The sequence shown here is derived from an EMBL/GenBank/DDBJ whole genome shotgun (WGS) entry which is preliminary data.</text>
</comment>
<evidence type="ECO:0000256" key="9">
    <source>
        <dbReference type="ARBA" id="ARBA00022842"/>
    </source>
</evidence>
<feature type="binding site" evidence="11">
    <location>
        <position position="118"/>
    </location>
    <ligand>
        <name>ATP</name>
        <dbReference type="ChEBI" id="CHEBI:30616"/>
    </ligand>
</feature>
<dbReference type="HAMAP" id="MF_00228">
    <property type="entry name" value="Thz_kinase"/>
    <property type="match status" value="1"/>
</dbReference>
<dbReference type="GO" id="GO:0000287">
    <property type="term" value="F:magnesium ion binding"/>
    <property type="evidence" value="ECO:0007669"/>
    <property type="project" value="UniProtKB-UniRule"/>
</dbReference>
<dbReference type="Proteomes" id="UP000430692">
    <property type="component" value="Unassembled WGS sequence"/>
</dbReference>
<dbReference type="CDD" id="cd01170">
    <property type="entry name" value="THZ_kinase"/>
    <property type="match status" value="1"/>
</dbReference>
<comment type="function">
    <text evidence="11">Catalyzes the phosphorylation of the hydroxyl group of 4-methyl-5-beta-hydroxyethylthiazole (THZ).</text>
</comment>
<comment type="pathway">
    <text evidence="3 11">Cofactor biosynthesis; thiamine diphosphate biosynthesis; 4-methyl-5-(2-phosphoethyl)-thiazole from 5-(2-hydroxyethyl)-4-methylthiazole: step 1/1.</text>
</comment>
<dbReference type="InterPro" id="IPR029056">
    <property type="entry name" value="Ribokinase-like"/>
</dbReference>
<organism evidence="12 13">
    <name type="scientific">Shimazuella alba</name>
    <dbReference type="NCBI Taxonomy" id="2690964"/>
    <lineage>
        <taxon>Bacteria</taxon>
        <taxon>Bacillati</taxon>
        <taxon>Bacillota</taxon>
        <taxon>Bacilli</taxon>
        <taxon>Bacillales</taxon>
        <taxon>Thermoactinomycetaceae</taxon>
        <taxon>Shimazuella</taxon>
    </lineage>
</organism>
<dbReference type="AlphaFoldDB" id="A0A6I4VU14"/>
<dbReference type="PRINTS" id="PR01099">
    <property type="entry name" value="HYETHTZKNASE"/>
</dbReference>
<keyword evidence="7 11" id="KW-0418">Kinase</keyword>
<comment type="cofactor">
    <cofactor evidence="2 11">
        <name>Mg(2+)</name>
        <dbReference type="ChEBI" id="CHEBI:18420"/>
    </cofactor>
</comment>
<name>A0A6I4VU14_9BACL</name>
<proteinExistence type="inferred from homology"/>
<dbReference type="EMBL" id="WUUL01000003">
    <property type="protein sequence ID" value="MXQ53360.1"/>
    <property type="molecule type" value="Genomic_DNA"/>
</dbReference>
<keyword evidence="8 11" id="KW-0067">ATP-binding</keyword>
<dbReference type="GO" id="GO:0005524">
    <property type="term" value="F:ATP binding"/>
    <property type="evidence" value="ECO:0007669"/>
    <property type="project" value="UniProtKB-UniRule"/>
</dbReference>
<comment type="catalytic activity">
    <reaction evidence="1 11">
        <text>5-(2-hydroxyethyl)-4-methylthiazole + ATP = 4-methyl-5-(2-phosphooxyethyl)-thiazole + ADP + H(+)</text>
        <dbReference type="Rhea" id="RHEA:24212"/>
        <dbReference type="ChEBI" id="CHEBI:15378"/>
        <dbReference type="ChEBI" id="CHEBI:17957"/>
        <dbReference type="ChEBI" id="CHEBI:30616"/>
        <dbReference type="ChEBI" id="CHEBI:58296"/>
        <dbReference type="ChEBI" id="CHEBI:456216"/>
        <dbReference type="EC" id="2.7.1.50"/>
    </reaction>
</comment>
<dbReference type="NCBIfam" id="TIGR00694">
    <property type="entry name" value="thiM"/>
    <property type="match status" value="1"/>
</dbReference>
<sequence>MTIAFKWEKIREEQPLIHHITNYVTVTDCANITLACGASPVMAHAPEEVSEMVAHSQALVLNIGTLSQSLIESMIRAAKTANQKQVPIVLDPVGVGATTFRLQTVQELLRQVQFTVIRGNASEIATLCGFREGKGVDAIDTELKQFIPQVRKLAKQLQTVIAVSGEVDYITDGTQEAQITNGTELLTKVTGTGCMTTALIGCCLGAGIPPFTSAITSLLVMGLVGEWAEGLVEADNVGSFRTYLFDGFAKMNNQWLQKKGKVYVTAG</sequence>
<dbReference type="SUPFAM" id="SSF53613">
    <property type="entry name" value="Ribokinase-like"/>
    <property type="match status" value="1"/>
</dbReference>
<dbReference type="GO" id="GO:0004417">
    <property type="term" value="F:hydroxyethylthiazole kinase activity"/>
    <property type="evidence" value="ECO:0007669"/>
    <property type="project" value="UniProtKB-UniRule"/>
</dbReference>
<dbReference type="GO" id="GO:0009228">
    <property type="term" value="P:thiamine biosynthetic process"/>
    <property type="evidence" value="ECO:0007669"/>
    <property type="project" value="UniProtKB-KW"/>
</dbReference>
<dbReference type="Pfam" id="PF02110">
    <property type="entry name" value="HK"/>
    <property type="match status" value="1"/>
</dbReference>
<dbReference type="InterPro" id="IPR000417">
    <property type="entry name" value="Hyethyz_kinase"/>
</dbReference>
<evidence type="ECO:0000256" key="3">
    <source>
        <dbReference type="ARBA" id="ARBA00004868"/>
    </source>
</evidence>
<keyword evidence="9 11" id="KW-0460">Magnesium</keyword>
<evidence type="ECO:0000313" key="13">
    <source>
        <dbReference type="Proteomes" id="UP000430692"/>
    </source>
</evidence>
<evidence type="ECO:0000256" key="8">
    <source>
        <dbReference type="ARBA" id="ARBA00022840"/>
    </source>
</evidence>
<protein>
    <recommendedName>
        <fullName evidence="11">Hydroxyethylthiazole kinase</fullName>
        <ecNumber evidence="11">2.7.1.50</ecNumber>
    </recommendedName>
    <alternativeName>
        <fullName evidence="11">4-methyl-5-beta-hydroxyethylthiazole kinase</fullName>
        <shortName evidence="11">TH kinase</shortName>
        <shortName evidence="11">Thz kinase</shortName>
    </alternativeName>
</protein>
<evidence type="ECO:0000256" key="11">
    <source>
        <dbReference type="HAMAP-Rule" id="MF_00228"/>
    </source>
</evidence>
<evidence type="ECO:0000313" key="12">
    <source>
        <dbReference type="EMBL" id="MXQ53360.1"/>
    </source>
</evidence>
<gene>
    <name evidence="11 12" type="primary">thiM</name>
    <name evidence="12" type="ORF">GSM42_06370</name>
</gene>
<dbReference type="EC" id="2.7.1.50" evidence="11"/>
<keyword evidence="6 11" id="KW-0547">Nucleotide-binding</keyword>
<evidence type="ECO:0000256" key="1">
    <source>
        <dbReference type="ARBA" id="ARBA00001771"/>
    </source>
</evidence>
<keyword evidence="10 11" id="KW-0784">Thiamine biosynthesis</keyword>
<evidence type="ECO:0000256" key="6">
    <source>
        <dbReference type="ARBA" id="ARBA00022741"/>
    </source>
</evidence>
<reference evidence="12 13" key="1">
    <citation type="submission" date="2019-12" db="EMBL/GenBank/DDBJ databases">
        <title>Whole-genome analyses of novel actinobacteria.</title>
        <authorList>
            <person name="Sahin N."/>
            <person name="Saygin H."/>
        </authorList>
    </citation>
    <scope>NUCLEOTIDE SEQUENCE [LARGE SCALE GENOMIC DNA]</scope>
    <source>
        <strain evidence="12 13">KC615</strain>
    </source>
</reference>
<dbReference type="GO" id="GO:0009229">
    <property type="term" value="P:thiamine diphosphate biosynthetic process"/>
    <property type="evidence" value="ECO:0007669"/>
    <property type="project" value="UniProtKB-UniRule"/>
</dbReference>
<evidence type="ECO:0000256" key="7">
    <source>
        <dbReference type="ARBA" id="ARBA00022777"/>
    </source>
</evidence>
<keyword evidence="5 11" id="KW-0479">Metal-binding</keyword>
<evidence type="ECO:0000256" key="2">
    <source>
        <dbReference type="ARBA" id="ARBA00001946"/>
    </source>
</evidence>
<dbReference type="UniPathway" id="UPA00060">
    <property type="reaction ID" value="UER00139"/>
</dbReference>
<evidence type="ECO:0000256" key="4">
    <source>
        <dbReference type="ARBA" id="ARBA00022679"/>
    </source>
</evidence>
<comment type="similarity">
    <text evidence="11">Belongs to the Thz kinase family.</text>
</comment>
<dbReference type="NCBIfam" id="NF006830">
    <property type="entry name" value="PRK09355.1"/>
    <property type="match status" value="1"/>
</dbReference>
<keyword evidence="4 11" id="KW-0808">Transferase</keyword>
<evidence type="ECO:0000256" key="10">
    <source>
        <dbReference type="ARBA" id="ARBA00022977"/>
    </source>
</evidence>
<evidence type="ECO:0000256" key="5">
    <source>
        <dbReference type="ARBA" id="ARBA00022723"/>
    </source>
</evidence>
<feature type="binding site" evidence="11">
    <location>
        <position position="164"/>
    </location>
    <ligand>
        <name>ATP</name>
        <dbReference type="ChEBI" id="CHEBI:30616"/>
    </ligand>
</feature>
<feature type="binding site" evidence="11">
    <location>
        <position position="42"/>
    </location>
    <ligand>
        <name>substrate</name>
    </ligand>
</feature>
<feature type="binding site" evidence="11">
    <location>
        <position position="191"/>
    </location>
    <ligand>
        <name>substrate</name>
    </ligand>
</feature>
<keyword evidence="13" id="KW-1185">Reference proteome</keyword>
<accession>A0A6I4VU14</accession>
<dbReference type="RefSeq" id="WP_160800708.1">
    <property type="nucleotide sequence ID" value="NZ_WUUL01000003.1"/>
</dbReference>
<dbReference type="Gene3D" id="3.40.1190.20">
    <property type="match status" value="1"/>
</dbReference>